<dbReference type="InterPro" id="IPR057326">
    <property type="entry name" value="KR_dom"/>
</dbReference>
<evidence type="ECO:0000259" key="4">
    <source>
        <dbReference type="SMART" id="SM00822"/>
    </source>
</evidence>
<dbReference type="EMBL" id="LSGP01000006">
    <property type="protein sequence ID" value="KYZ77891.1"/>
    <property type="molecule type" value="Genomic_DNA"/>
</dbReference>
<dbReference type="InterPro" id="IPR020904">
    <property type="entry name" value="Sc_DH/Rdtase_CS"/>
</dbReference>
<dbReference type="PROSITE" id="PS00061">
    <property type="entry name" value="ADH_SHORT"/>
    <property type="match status" value="1"/>
</dbReference>
<feature type="domain" description="Ketoreductase" evidence="4">
    <location>
        <begin position="9"/>
        <end position="190"/>
    </location>
</feature>
<sequence>MLPQNRKKQVALVTGAAHGIGRTIAYRLAAEARVFLVDINEAAGVKTESSLRDAGYEATFIQGDVSVEADVIRVAERVAANCGKLDWLVNNAGISQFSPLSDISVEEFDRVLAVNLRSAFLFAKYTLPLLLAAGSAAIVNISSSRALMSEPGNEAYAASKAGLLGLTHALANSLGGAIRVNAICPGWIDVSQGAATLTPQDHAQHPVGRVGIPEDIAELTAFLLSPAAGFITGQEFVVDGGMTKKMIYV</sequence>
<evidence type="ECO:0000256" key="3">
    <source>
        <dbReference type="ARBA" id="ARBA00023027"/>
    </source>
</evidence>
<protein>
    <recommendedName>
        <fullName evidence="4">Ketoreductase domain-containing protein</fullName>
    </recommendedName>
</protein>
<evidence type="ECO:0000313" key="5">
    <source>
        <dbReference type="EMBL" id="KYZ77891.1"/>
    </source>
</evidence>
<evidence type="ECO:0000256" key="2">
    <source>
        <dbReference type="ARBA" id="ARBA00023002"/>
    </source>
</evidence>
<dbReference type="SUPFAM" id="SSF51735">
    <property type="entry name" value="NAD(P)-binding Rossmann-fold domains"/>
    <property type="match status" value="1"/>
</dbReference>
<dbReference type="GO" id="GO:0008206">
    <property type="term" value="P:bile acid metabolic process"/>
    <property type="evidence" value="ECO:0007669"/>
    <property type="project" value="UniProtKB-ARBA"/>
</dbReference>
<dbReference type="PANTHER" id="PTHR24321">
    <property type="entry name" value="DEHYDROGENASES, SHORT CHAIN"/>
    <property type="match status" value="1"/>
</dbReference>
<dbReference type="InterPro" id="IPR002347">
    <property type="entry name" value="SDR_fam"/>
</dbReference>
<keyword evidence="2" id="KW-0560">Oxidoreductase</keyword>
<dbReference type="PANTHER" id="PTHR24321:SF8">
    <property type="entry name" value="ESTRADIOL 17-BETA-DEHYDROGENASE 8-RELATED"/>
    <property type="match status" value="1"/>
</dbReference>
<name>A0A154BVC2_ANASB</name>
<keyword evidence="6" id="KW-1185">Reference proteome</keyword>
<gene>
    <name evidence="5" type="ORF">AXX12_17455</name>
</gene>
<dbReference type="GO" id="GO:0016491">
    <property type="term" value="F:oxidoreductase activity"/>
    <property type="evidence" value="ECO:0007669"/>
    <property type="project" value="UniProtKB-KW"/>
</dbReference>
<dbReference type="PRINTS" id="PR00080">
    <property type="entry name" value="SDRFAMILY"/>
</dbReference>
<evidence type="ECO:0000313" key="6">
    <source>
        <dbReference type="Proteomes" id="UP000076268"/>
    </source>
</evidence>
<dbReference type="FunFam" id="3.40.50.720:FF:000084">
    <property type="entry name" value="Short-chain dehydrogenase reductase"/>
    <property type="match status" value="1"/>
</dbReference>
<reference evidence="5 6" key="1">
    <citation type="submission" date="2016-02" db="EMBL/GenBank/DDBJ databases">
        <title>Anaerosporomusa subterraneum gen. nov., sp. nov., a spore-forming obligate anaerobe isolated from saprolite.</title>
        <authorList>
            <person name="Choi J.K."/>
            <person name="Shah M."/>
            <person name="Yee N."/>
        </authorList>
    </citation>
    <scope>NUCLEOTIDE SEQUENCE [LARGE SCALE GENOMIC DNA]</scope>
    <source>
        <strain evidence="5 6">RU4</strain>
    </source>
</reference>
<dbReference type="STRING" id="1794912.AXX12_17455"/>
<proteinExistence type="inferred from homology"/>
<dbReference type="InterPro" id="IPR036291">
    <property type="entry name" value="NAD(P)-bd_dom_sf"/>
</dbReference>
<dbReference type="AlphaFoldDB" id="A0A154BVC2"/>
<organism evidence="5 6">
    <name type="scientific">Anaerosporomusa subterranea</name>
    <dbReference type="NCBI Taxonomy" id="1794912"/>
    <lineage>
        <taxon>Bacteria</taxon>
        <taxon>Bacillati</taxon>
        <taxon>Bacillota</taxon>
        <taxon>Negativicutes</taxon>
        <taxon>Acetonemataceae</taxon>
        <taxon>Anaerosporomusa</taxon>
    </lineage>
</organism>
<dbReference type="Pfam" id="PF13561">
    <property type="entry name" value="adh_short_C2"/>
    <property type="match status" value="1"/>
</dbReference>
<keyword evidence="3" id="KW-0520">NAD</keyword>
<accession>A0A154BVC2</accession>
<comment type="similarity">
    <text evidence="1">Belongs to the short-chain dehydrogenases/reductases (SDR) family.</text>
</comment>
<comment type="caution">
    <text evidence="5">The sequence shown here is derived from an EMBL/GenBank/DDBJ whole genome shotgun (WGS) entry which is preliminary data.</text>
</comment>
<dbReference type="PRINTS" id="PR00081">
    <property type="entry name" value="GDHRDH"/>
</dbReference>
<dbReference type="OrthoDB" id="9803333at2"/>
<dbReference type="SMART" id="SM00822">
    <property type="entry name" value="PKS_KR"/>
    <property type="match status" value="1"/>
</dbReference>
<dbReference type="Gene3D" id="3.40.50.720">
    <property type="entry name" value="NAD(P)-binding Rossmann-like Domain"/>
    <property type="match status" value="1"/>
</dbReference>
<evidence type="ECO:0000256" key="1">
    <source>
        <dbReference type="ARBA" id="ARBA00006484"/>
    </source>
</evidence>
<dbReference type="Proteomes" id="UP000076268">
    <property type="component" value="Unassembled WGS sequence"/>
</dbReference>